<feature type="region of interest" description="Disordered" evidence="1">
    <location>
        <begin position="170"/>
        <end position="264"/>
    </location>
</feature>
<feature type="transmembrane region" description="Helical" evidence="2">
    <location>
        <begin position="130"/>
        <end position="161"/>
    </location>
</feature>
<evidence type="ECO:0008006" key="5">
    <source>
        <dbReference type="Google" id="ProtNLM"/>
    </source>
</evidence>
<feature type="transmembrane region" description="Helical" evidence="2">
    <location>
        <begin position="58"/>
        <end position="78"/>
    </location>
</feature>
<keyword evidence="2" id="KW-0472">Membrane</keyword>
<dbReference type="GeneID" id="19169477"/>
<reference evidence="3 4" key="1">
    <citation type="submission" date="2013-03" db="EMBL/GenBank/DDBJ databases">
        <title>The Genome Sequence of Capronia epimyces CBS 606.96.</title>
        <authorList>
            <consortium name="The Broad Institute Genomics Platform"/>
            <person name="Cuomo C."/>
            <person name="de Hoog S."/>
            <person name="Gorbushina A."/>
            <person name="Walker B."/>
            <person name="Young S.K."/>
            <person name="Zeng Q."/>
            <person name="Gargeya S."/>
            <person name="Fitzgerald M."/>
            <person name="Haas B."/>
            <person name="Abouelleil A."/>
            <person name="Allen A.W."/>
            <person name="Alvarado L."/>
            <person name="Arachchi H.M."/>
            <person name="Berlin A.M."/>
            <person name="Chapman S.B."/>
            <person name="Gainer-Dewar J."/>
            <person name="Goldberg J."/>
            <person name="Griggs A."/>
            <person name="Gujja S."/>
            <person name="Hansen M."/>
            <person name="Howarth C."/>
            <person name="Imamovic A."/>
            <person name="Ireland A."/>
            <person name="Larimer J."/>
            <person name="McCowan C."/>
            <person name="Murphy C."/>
            <person name="Pearson M."/>
            <person name="Poon T.W."/>
            <person name="Priest M."/>
            <person name="Roberts A."/>
            <person name="Saif S."/>
            <person name="Shea T."/>
            <person name="Sisk P."/>
            <person name="Sykes S."/>
            <person name="Wortman J."/>
            <person name="Nusbaum C."/>
            <person name="Birren B."/>
        </authorList>
    </citation>
    <scope>NUCLEOTIDE SEQUENCE [LARGE SCALE GENOMIC DNA]</scope>
    <source>
        <strain evidence="3 4">CBS 606.96</strain>
    </source>
</reference>
<dbReference type="OrthoDB" id="5342507at2759"/>
<comment type="caution">
    <text evidence="3">The sequence shown here is derived from an EMBL/GenBank/DDBJ whole genome shotgun (WGS) entry which is preliminary data.</text>
</comment>
<accession>W9XVT8</accession>
<dbReference type="RefSeq" id="XP_007733677.1">
    <property type="nucleotide sequence ID" value="XM_007735487.1"/>
</dbReference>
<name>W9XVT8_9EURO</name>
<evidence type="ECO:0000313" key="4">
    <source>
        <dbReference type="Proteomes" id="UP000019478"/>
    </source>
</evidence>
<sequence>MALGGLILRFGQTGLRFLEFGCAAIILGIYSYYLAVLADHNTHIPTWEKAVEGMSGAAVLYTIFGILLTICLGGLAFFSIFAIFLDLCFVGCFAAIAYYTRHGANSCRGVVNTPLGTGLSNEDAPGAGDWGYVCTLNTACFAVAICNIFLFLLTAIVQVLLTRHHRKEKRFGPGPTNNYTSGTGRRPFWRRSRRAGNTRDAELATGAGVAGTTPIHNASTVRPSHETGMTGSTMHGGQAPLASEPKYGQPGYGMHGYSGPNTNY</sequence>
<dbReference type="EMBL" id="AMGY01000004">
    <property type="protein sequence ID" value="EXJ84692.1"/>
    <property type="molecule type" value="Genomic_DNA"/>
</dbReference>
<proteinExistence type="predicted"/>
<feature type="transmembrane region" description="Helical" evidence="2">
    <location>
        <begin position="83"/>
        <end position="100"/>
    </location>
</feature>
<dbReference type="HOGENOM" id="CLU_057540_1_0_1"/>
<feature type="compositionally biased region" description="Basic residues" evidence="1">
    <location>
        <begin position="187"/>
        <end position="196"/>
    </location>
</feature>
<evidence type="ECO:0000313" key="3">
    <source>
        <dbReference type="EMBL" id="EXJ84692.1"/>
    </source>
</evidence>
<feature type="transmembrane region" description="Helical" evidence="2">
    <location>
        <begin position="17"/>
        <end position="38"/>
    </location>
</feature>
<gene>
    <name evidence="3" type="ORF">A1O3_05362</name>
</gene>
<keyword evidence="2" id="KW-1133">Transmembrane helix</keyword>
<evidence type="ECO:0000256" key="2">
    <source>
        <dbReference type="SAM" id="Phobius"/>
    </source>
</evidence>
<feature type="compositionally biased region" description="Polar residues" evidence="1">
    <location>
        <begin position="214"/>
        <end position="235"/>
    </location>
</feature>
<keyword evidence="2" id="KW-0812">Transmembrane</keyword>
<dbReference type="eggNOG" id="ENOG502SP9C">
    <property type="taxonomic scope" value="Eukaryota"/>
</dbReference>
<dbReference type="AlphaFoldDB" id="W9XVT8"/>
<evidence type="ECO:0000256" key="1">
    <source>
        <dbReference type="SAM" id="MobiDB-lite"/>
    </source>
</evidence>
<protein>
    <recommendedName>
        <fullName evidence="5">MARVEL domain-containing protein</fullName>
    </recommendedName>
</protein>
<keyword evidence="4" id="KW-1185">Reference proteome</keyword>
<dbReference type="Proteomes" id="UP000019478">
    <property type="component" value="Unassembled WGS sequence"/>
</dbReference>
<dbReference type="STRING" id="1182542.W9XVT8"/>
<organism evidence="3 4">
    <name type="scientific">Capronia epimyces CBS 606.96</name>
    <dbReference type="NCBI Taxonomy" id="1182542"/>
    <lineage>
        <taxon>Eukaryota</taxon>
        <taxon>Fungi</taxon>
        <taxon>Dikarya</taxon>
        <taxon>Ascomycota</taxon>
        <taxon>Pezizomycotina</taxon>
        <taxon>Eurotiomycetes</taxon>
        <taxon>Chaetothyriomycetidae</taxon>
        <taxon>Chaetothyriales</taxon>
        <taxon>Herpotrichiellaceae</taxon>
        <taxon>Capronia</taxon>
    </lineage>
</organism>